<keyword evidence="6" id="KW-0233">DNA recombination</keyword>
<keyword evidence="4" id="KW-0862">Zinc</keyword>
<dbReference type="InterPro" id="IPR010095">
    <property type="entry name" value="Cas12f1-like_TNB"/>
</dbReference>
<feature type="domain" description="Probable transposase IS891/IS1136/IS1341" evidence="7">
    <location>
        <begin position="188"/>
        <end position="287"/>
    </location>
</feature>
<keyword evidence="5" id="KW-0238">DNA-binding</keyword>
<dbReference type="OrthoDB" id="459009at2"/>
<organism evidence="10 11">
    <name type="scientific">Aliterella atlantica CENA595</name>
    <dbReference type="NCBI Taxonomy" id="1618023"/>
    <lineage>
        <taxon>Bacteria</taxon>
        <taxon>Bacillati</taxon>
        <taxon>Cyanobacteriota</taxon>
        <taxon>Cyanophyceae</taxon>
        <taxon>Chroococcidiopsidales</taxon>
        <taxon>Aliterellaceae</taxon>
        <taxon>Aliterella</taxon>
    </lineage>
</organism>
<dbReference type="Pfam" id="PF07282">
    <property type="entry name" value="Cas12f1-like_TNB"/>
    <property type="match status" value="1"/>
</dbReference>
<dbReference type="EMBL" id="JYON01000002">
    <property type="protein sequence ID" value="KJH73185.1"/>
    <property type="molecule type" value="Genomic_DNA"/>
</dbReference>
<evidence type="ECO:0000256" key="5">
    <source>
        <dbReference type="ARBA" id="ARBA00023125"/>
    </source>
</evidence>
<evidence type="ECO:0000256" key="4">
    <source>
        <dbReference type="ARBA" id="ARBA00022833"/>
    </source>
</evidence>
<dbReference type="GO" id="GO:0032196">
    <property type="term" value="P:transposition"/>
    <property type="evidence" value="ECO:0007669"/>
    <property type="project" value="UniProtKB-KW"/>
</dbReference>
<comment type="caution">
    <text evidence="10">The sequence shown here is derived from an EMBL/GenBank/DDBJ whole genome shotgun (WGS) entry which is preliminary data.</text>
</comment>
<dbReference type="GO" id="GO:0046872">
    <property type="term" value="F:metal ion binding"/>
    <property type="evidence" value="ECO:0007669"/>
    <property type="project" value="UniProtKB-KW"/>
</dbReference>
<evidence type="ECO:0000259" key="9">
    <source>
        <dbReference type="Pfam" id="PF12323"/>
    </source>
</evidence>
<keyword evidence="11" id="KW-1185">Reference proteome</keyword>
<dbReference type="STRING" id="1618023.UH38_03815"/>
<dbReference type="Pfam" id="PF01385">
    <property type="entry name" value="OrfB_IS605"/>
    <property type="match status" value="1"/>
</dbReference>
<keyword evidence="3" id="KW-0479">Metal-binding</keyword>
<evidence type="ECO:0000256" key="2">
    <source>
        <dbReference type="ARBA" id="ARBA00022578"/>
    </source>
</evidence>
<dbReference type="InterPro" id="IPR001959">
    <property type="entry name" value="Transposase"/>
</dbReference>
<evidence type="ECO:0000313" key="10">
    <source>
        <dbReference type="EMBL" id="KJH73185.1"/>
    </source>
</evidence>
<dbReference type="NCBIfam" id="NF040570">
    <property type="entry name" value="guided_TnpB"/>
    <property type="match status" value="1"/>
</dbReference>
<name>A0A0D8ZWR2_9CYAN</name>
<sequence>MSITVNYEYKLKPSQQQMQTFEAWLLTCKKVYNYALGERKDWVNSRRCAVNACSLTSEYILPPDLARPTYYSQCKSLTSAKKNFVELTEPHIHVLQQTLRQLEAAFVSMWERGHGFPRFKKKMRSFVYPDVKQNAVEVGRVKLPKIGWVRMRMSRPLPEGFILKQMRVARRVTGYFVMLTYQLGVQVPDVPAHGHFLGVDIGLDKYLATSDGELVSRPRFFNALQGKLKLLQRRLKHKKKGSSNWLKLTGKIARIHQKINDTRKDWHFKLAHQLCDSVGAIFVEDINFIAWAKGLFGKHTLDAAYGQFFNILSYVCWKRDVFFLKVDKNYTSQICPNCQTHTGKKDLRQRTHYCSNCGYTTNRDVAAAQVILQRGILAVGQPVSQIASGDVLLGVSSNTNLGKCP</sequence>
<evidence type="ECO:0000256" key="3">
    <source>
        <dbReference type="ARBA" id="ARBA00022723"/>
    </source>
</evidence>
<evidence type="ECO:0000256" key="1">
    <source>
        <dbReference type="ARBA" id="ARBA00008761"/>
    </source>
</evidence>
<dbReference type="RefSeq" id="WP_045053287.1">
    <property type="nucleotide sequence ID" value="NZ_CAWMDP010000059.1"/>
</dbReference>
<dbReference type="GO" id="GO:0006310">
    <property type="term" value="P:DNA recombination"/>
    <property type="evidence" value="ECO:0007669"/>
    <property type="project" value="UniProtKB-KW"/>
</dbReference>
<gene>
    <name evidence="10" type="ORF">UH38_03815</name>
</gene>
<dbReference type="Pfam" id="PF12323">
    <property type="entry name" value="HTH_OrfB_IS605"/>
    <property type="match status" value="1"/>
</dbReference>
<dbReference type="GO" id="GO:0003677">
    <property type="term" value="F:DNA binding"/>
    <property type="evidence" value="ECO:0007669"/>
    <property type="project" value="UniProtKB-KW"/>
</dbReference>
<accession>A0A0D8ZWR2</accession>
<dbReference type="Proteomes" id="UP000032452">
    <property type="component" value="Unassembled WGS sequence"/>
</dbReference>
<comment type="similarity">
    <text evidence="1">In the C-terminal section; belongs to the transposase 35 family.</text>
</comment>
<keyword evidence="2" id="KW-0815">Transposition</keyword>
<proteinExistence type="inferred from homology"/>
<dbReference type="AlphaFoldDB" id="A0A0D8ZWR2"/>
<dbReference type="PATRIC" id="fig|1618023.3.peg.5254"/>
<protein>
    <submittedName>
        <fullName evidence="10">Transposase</fullName>
    </submittedName>
</protein>
<reference evidence="10 11" key="1">
    <citation type="submission" date="2015-02" db="EMBL/GenBank/DDBJ databases">
        <title>Draft genome of a novel marine cyanobacterium (Chroococcales) isolated from South Atlantic Ocean.</title>
        <authorList>
            <person name="Rigonato J."/>
            <person name="Alvarenga D.O."/>
            <person name="Branco L.H."/>
            <person name="Varani A.M."/>
            <person name="Brandini F.P."/>
            <person name="Fiore M.F."/>
        </authorList>
    </citation>
    <scope>NUCLEOTIDE SEQUENCE [LARGE SCALE GENOMIC DNA]</scope>
    <source>
        <strain evidence="10 11">CENA595</strain>
    </source>
</reference>
<evidence type="ECO:0000259" key="7">
    <source>
        <dbReference type="Pfam" id="PF01385"/>
    </source>
</evidence>
<evidence type="ECO:0000259" key="8">
    <source>
        <dbReference type="Pfam" id="PF07282"/>
    </source>
</evidence>
<feature type="domain" description="Cas12f1-like TNB" evidence="8">
    <location>
        <begin position="305"/>
        <end position="371"/>
    </location>
</feature>
<evidence type="ECO:0000256" key="6">
    <source>
        <dbReference type="ARBA" id="ARBA00023172"/>
    </source>
</evidence>
<feature type="domain" description="Transposase putative helix-turn-helix" evidence="9">
    <location>
        <begin position="1"/>
        <end position="47"/>
    </location>
</feature>
<evidence type="ECO:0000313" key="11">
    <source>
        <dbReference type="Proteomes" id="UP000032452"/>
    </source>
</evidence>
<dbReference type="InterPro" id="IPR021027">
    <property type="entry name" value="Transposase_put_HTH"/>
</dbReference>